<feature type="domain" description="R13L1/DRL21-like LRR repeat region" evidence="10">
    <location>
        <begin position="674"/>
        <end position="797"/>
    </location>
</feature>
<evidence type="ECO:0000259" key="9">
    <source>
        <dbReference type="Pfam" id="PF23559"/>
    </source>
</evidence>
<dbReference type="STRING" id="3818.A0A445E231"/>
<evidence type="ECO:0000256" key="1">
    <source>
        <dbReference type="ARBA" id="ARBA00022614"/>
    </source>
</evidence>
<dbReference type="PRINTS" id="PR00364">
    <property type="entry name" value="DISEASERSIST"/>
</dbReference>
<dbReference type="InterPro" id="IPR041118">
    <property type="entry name" value="Rx_N"/>
</dbReference>
<feature type="domain" description="Disease resistance protein winged helix" evidence="9">
    <location>
        <begin position="436"/>
        <end position="502"/>
    </location>
</feature>
<dbReference type="Gene3D" id="1.10.10.10">
    <property type="entry name" value="Winged helix-like DNA-binding domain superfamily/Winged helix DNA-binding domain"/>
    <property type="match status" value="1"/>
</dbReference>
<evidence type="ECO:0000256" key="5">
    <source>
        <dbReference type="ARBA" id="ARBA00022840"/>
    </source>
</evidence>
<dbReference type="GO" id="GO:0005524">
    <property type="term" value="F:ATP binding"/>
    <property type="evidence" value="ECO:0007669"/>
    <property type="project" value="UniProtKB-KW"/>
</dbReference>
<dbReference type="Gene3D" id="3.40.50.300">
    <property type="entry name" value="P-loop containing nucleotide triphosphate hydrolases"/>
    <property type="match status" value="1"/>
</dbReference>
<dbReference type="GO" id="GO:0043531">
    <property type="term" value="F:ADP binding"/>
    <property type="evidence" value="ECO:0007669"/>
    <property type="project" value="InterPro"/>
</dbReference>
<dbReference type="SUPFAM" id="SSF52058">
    <property type="entry name" value="L domain-like"/>
    <property type="match status" value="3"/>
</dbReference>
<evidence type="ECO:0008006" key="13">
    <source>
        <dbReference type="Google" id="ProtNLM"/>
    </source>
</evidence>
<feature type="compositionally biased region" description="Low complexity" evidence="6">
    <location>
        <begin position="955"/>
        <end position="971"/>
    </location>
</feature>
<proteinExistence type="predicted"/>
<evidence type="ECO:0000313" key="11">
    <source>
        <dbReference type="EMBL" id="RYR69478.1"/>
    </source>
</evidence>
<dbReference type="Pfam" id="PF23559">
    <property type="entry name" value="WHD_DRP"/>
    <property type="match status" value="1"/>
</dbReference>
<sequence length="1724" mass="193692">MGRALLSAFLHDLLDNFLFYFTSQTKPHRYLRKIKDKLLTLDALVDDAEQMQFSQGDKAQQVKVWLIELHHVVYHLEELLRQWQQVNTTTTKSLLLQLKVFSTAKRPDMDIKVQTRDAIESLEALVRKKDVLGLTGSATALKESLQGLASSSDVVHSYFYGKYPKDCFYERYEEVMSILKIMLSTSESENEEYVKVINIVGKPGAGKTTLTDVIYFNHDVRESFEPRARVSMHSEANFKFMAKKILEAVTEQFVSENDFSVLRKRLKRTFAGKKFLLVLDDIKIEDISYDWNMLLDSLESAARGSVIILISTPCDDEPNLFGPPASHTVHLDSLSMESAWGIFLGHASSGQMDLTEHEELAAAGKEIVNRLGNLPLAAKMIGSLFQDKLHLDQWVEILMSKFLHAGDVNISIPSFLVLCYLDLPAQIKRCFAYLSLFPKGYQFNKNKVVLLWMAEGFLKETNGKSMEDIGDEYFGYLIMRSFLEPYGSGGSFTMHNLVHDLATYVFGESYKHHLSYSGNTRDFGLSFLLKHGKSLRTILPIPLQFQRAPRRADLMLKVMMLNPDVLRVFSLSHYDITSLPTTIGKLIHLCFLDLSNTPLQTLPDSICELHNLQILLLTNCTKLTSLPKRICDLISLRYLDIRGSSVQEMPWEMHKLTSLRTLRDFIVSNTGPGLRDLAGLSNLKTLSISKLQNVASAKDASDCKLIEKRSLDNLMLQWNSGIPGYEEDETEVLQDLKPHKHLKKLSIEYYSGARFPNWLGDPSYQALQSVALRHCQNCTSLPTLGLLPLLKDLYIEGFSKVSSIGLEFYGEMTASQVPFQSLESLQFCDMLEWKKWNIPEGIEFPCLIKLCIIRCPKLVKGLPKQLDSLKKLEIFRCYDLVASLPKVSSTCELLVQECNETLMRNVAKSPSQASSRRVSFSEELDITRKSYSSFLDSHLVSEIEENSHEARMEIDSTGSRSPLGSSSSDTTWTPKLEETSSSMLSHQVEADIPKITQASTLPLTDTPTTVKEETFQKEDLDDGRSSFEIFKVSTVSQLKSLPLKLHTLKIEGCESLEALPDDLLGGITTLRELYLISCSSLRSLPSLGFVATLYIRNCRRLEDLSSLESRKQLDFLQHLFIGSSCNSLTTLTLDLLLELKILCVWDCPNLQSVNVTRDFKGDLASLESLEIRDCPRLRSFPDGGLHATNLESILIFNCKNLNKLPDAMNSLISLKTLFLHTCPEIESLPRGGLPPSLIVLSIAYCDKLIPQKDWRLDSLESLNRFELEGGCMGMDSFPEDNLLPCNINSLRISTMQSLKKLNHKGFQHLNALQTLEIHGCDVLQSLPDEGIPSSLSNLCVQECPLLTPRLKPKRGKEWHKDTVTLDSSSEIEETESKGSRLPLDSLLSSHIGMHSHQVEAGIIPKTKQKKDTQSSFGKADIPITPQADDLPVKVENLVTEDLDEPRSSFETLKVSTVPQLKSLSSNLHSLKIEGCESLEALPDDLLGGITALKELYLISCCSLKSFPYPAASLTTLYMRNCRRLGFLPSSESREKLASVYGIVTIFNQLMLPEFKGDLASLESLEIRDCPRLRFLPDGGLHTPNLESILISNCKNLNALPSGMNFLTSPKTLFLNRCPEIESLPRGGLPSSLIVLSIAYCDKLIPQEDWGLCSLESLRRFELEGGCMGMESFPNEILLPCNINTLRISTLNSLKKLNHKGLQHLNALQTLEIHGCDILRSFFPN</sequence>
<organism evidence="11 12">
    <name type="scientific">Arachis hypogaea</name>
    <name type="common">Peanut</name>
    <dbReference type="NCBI Taxonomy" id="3818"/>
    <lineage>
        <taxon>Eukaryota</taxon>
        <taxon>Viridiplantae</taxon>
        <taxon>Streptophyta</taxon>
        <taxon>Embryophyta</taxon>
        <taxon>Tracheophyta</taxon>
        <taxon>Spermatophyta</taxon>
        <taxon>Magnoliopsida</taxon>
        <taxon>eudicotyledons</taxon>
        <taxon>Gunneridae</taxon>
        <taxon>Pentapetalae</taxon>
        <taxon>rosids</taxon>
        <taxon>fabids</taxon>
        <taxon>Fabales</taxon>
        <taxon>Fabaceae</taxon>
        <taxon>Papilionoideae</taxon>
        <taxon>50 kb inversion clade</taxon>
        <taxon>dalbergioids sensu lato</taxon>
        <taxon>Dalbergieae</taxon>
        <taxon>Pterocarpus clade</taxon>
        <taxon>Arachis</taxon>
    </lineage>
</organism>
<dbReference type="InterPro" id="IPR056789">
    <property type="entry name" value="LRR_R13L1-DRL21"/>
</dbReference>
<dbReference type="Pfam" id="PF00931">
    <property type="entry name" value="NB-ARC"/>
    <property type="match status" value="1"/>
</dbReference>
<keyword evidence="3" id="KW-0547">Nucleotide-binding</keyword>
<evidence type="ECO:0000259" key="7">
    <source>
        <dbReference type="Pfam" id="PF00931"/>
    </source>
</evidence>
<dbReference type="InterPro" id="IPR042197">
    <property type="entry name" value="Apaf_helical"/>
</dbReference>
<keyword evidence="4" id="KW-0611">Plant defense</keyword>
<dbReference type="Pfam" id="PF25019">
    <property type="entry name" value="LRR_R13L1-DRL21"/>
    <property type="match status" value="1"/>
</dbReference>
<dbReference type="PANTHER" id="PTHR36766">
    <property type="entry name" value="PLANT BROAD-SPECTRUM MILDEW RESISTANCE PROTEIN RPW8"/>
    <property type="match status" value="1"/>
</dbReference>
<dbReference type="InterPro" id="IPR002182">
    <property type="entry name" value="NB-ARC"/>
</dbReference>
<dbReference type="Proteomes" id="UP000289738">
    <property type="component" value="Chromosome A03"/>
</dbReference>
<dbReference type="Pfam" id="PF18052">
    <property type="entry name" value="Rx_N"/>
    <property type="match status" value="1"/>
</dbReference>
<dbReference type="GO" id="GO:0051707">
    <property type="term" value="P:response to other organism"/>
    <property type="evidence" value="ECO:0007669"/>
    <property type="project" value="UniProtKB-ARBA"/>
</dbReference>
<keyword evidence="1" id="KW-0433">Leucine-rich repeat</keyword>
<dbReference type="Gene3D" id="1.10.8.430">
    <property type="entry name" value="Helical domain of apoptotic protease-activating factors"/>
    <property type="match status" value="1"/>
</dbReference>
<keyword evidence="2" id="KW-0677">Repeat</keyword>
<dbReference type="Gene3D" id="3.80.10.10">
    <property type="entry name" value="Ribonuclease Inhibitor"/>
    <property type="match status" value="6"/>
</dbReference>
<feature type="domain" description="NB-ARC" evidence="7">
    <location>
        <begin position="191"/>
        <end position="344"/>
    </location>
</feature>
<dbReference type="GO" id="GO:0006952">
    <property type="term" value="P:defense response"/>
    <property type="evidence" value="ECO:0007669"/>
    <property type="project" value="UniProtKB-KW"/>
</dbReference>
<dbReference type="Gene3D" id="1.20.5.4130">
    <property type="match status" value="1"/>
</dbReference>
<dbReference type="InterPro" id="IPR027417">
    <property type="entry name" value="P-loop_NTPase"/>
</dbReference>
<dbReference type="InterPro" id="IPR036388">
    <property type="entry name" value="WH-like_DNA-bd_sf"/>
</dbReference>
<feature type="region of interest" description="Disordered" evidence="6">
    <location>
        <begin position="946"/>
        <end position="983"/>
    </location>
</feature>
<feature type="region of interest" description="Disordered" evidence="6">
    <location>
        <begin position="1354"/>
        <end position="1378"/>
    </location>
</feature>
<evidence type="ECO:0000256" key="4">
    <source>
        <dbReference type="ARBA" id="ARBA00022821"/>
    </source>
</evidence>
<dbReference type="PANTHER" id="PTHR36766:SF45">
    <property type="entry name" value="NB-ARC DOMAIN-CONTAINING PROTEIN"/>
    <property type="match status" value="1"/>
</dbReference>
<evidence type="ECO:0000256" key="2">
    <source>
        <dbReference type="ARBA" id="ARBA00022737"/>
    </source>
</evidence>
<comment type="caution">
    <text evidence="11">The sequence shown here is derived from an EMBL/GenBank/DDBJ whole genome shotgun (WGS) entry which is preliminary data.</text>
</comment>
<reference evidence="11 12" key="1">
    <citation type="submission" date="2019-01" db="EMBL/GenBank/DDBJ databases">
        <title>Sequencing of cultivated peanut Arachis hypogaea provides insights into genome evolution and oil improvement.</title>
        <authorList>
            <person name="Chen X."/>
        </authorList>
    </citation>
    <scope>NUCLEOTIDE SEQUENCE [LARGE SCALE GENOMIC DNA]</scope>
    <source>
        <strain evidence="12">cv. Fuhuasheng</strain>
        <tissue evidence="11">Leaves</tissue>
    </source>
</reference>
<keyword evidence="12" id="KW-1185">Reference proteome</keyword>
<evidence type="ECO:0000259" key="10">
    <source>
        <dbReference type="Pfam" id="PF25019"/>
    </source>
</evidence>
<dbReference type="InterPro" id="IPR058922">
    <property type="entry name" value="WHD_DRP"/>
</dbReference>
<dbReference type="FunFam" id="1.10.10.10:FF:000322">
    <property type="entry name" value="Probable disease resistance protein At1g63360"/>
    <property type="match status" value="1"/>
</dbReference>
<dbReference type="SUPFAM" id="SSF52540">
    <property type="entry name" value="P-loop containing nucleoside triphosphate hydrolases"/>
    <property type="match status" value="1"/>
</dbReference>
<accession>A0A445E231</accession>
<evidence type="ECO:0000256" key="3">
    <source>
        <dbReference type="ARBA" id="ARBA00022741"/>
    </source>
</evidence>
<gene>
    <name evidence="11" type="ORF">Ahy_A03g016033</name>
</gene>
<evidence type="ECO:0000313" key="12">
    <source>
        <dbReference type="Proteomes" id="UP000289738"/>
    </source>
</evidence>
<feature type="domain" description="Disease resistance N-terminal" evidence="8">
    <location>
        <begin position="22"/>
        <end position="83"/>
    </location>
</feature>
<evidence type="ECO:0000256" key="6">
    <source>
        <dbReference type="SAM" id="MobiDB-lite"/>
    </source>
</evidence>
<dbReference type="EMBL" id="SDMP01000003">
    <property type="protein sequence ID" value="RYR69478.1"/>
    <property type="molecule type" value="Genomic_DNA"/>
</dbReference>
<evidence type="ECO:0000259" key="8">
    <source>
        <dbReference type="Pfam" id="PF18052"/>
    </source>
</evidence>
<keyword evidence="5" id="KW-0067">ATP-binding</keyword>
<protein>
    <recommendedName>
        <fullName evidence="13">NB-ARC domain-containing protein</fullName>
    </recommendedName>
</protein>
<dbReference type="InterPro" id="IPR032675">
    <property type="entry name" value="LRR_dom_sf"/>
</dbReference>
<name>A0A445E231_ARAHY</name>